<protein>
    <recommendedName>
        <fullName evidence="2">Integrator complex subunit 5 C-terminal domain-containing protein</fullName>
    </recommendedName>
</protein>
<evidence type="ECO:0000256" key="1">
    <source>
        <dbReference type="SAM" id="MobiDB-lite"/>
    </source>
</evidence>
<dbReference type="GO" id="GO:0034472">
    <property type="term" value="P:snRNA 3'-end processing"/>
    <property type="evidence" value="ECO:0007669"/>
    <property type="project" value="TreeGrafter"/>
</dbReference>
<proteinExistence type="predicted"/>
<dbReference type="AlphaFoldDB" id="A0A2P6NF83"/>
<evidence type="ECO:0000259" key="2">
    <source>
        <dbReference type="Pfam" id="PF14838"/>
    </source>
</evidence>
<feature type="domain" description="Integrator complex subunit 5 C-terminal" evidence="2">
    <location>
        <begin position="738"/>
        <end position="891"/>
    </location>
</feature>
<dbReference type="STRING" id="1890364.A0A2P6NF83"/>
<dbReference type="InterPro" id="IPR040316">
    <property type="entry name" value="INTS5"/>
</dbReference>
<keyword evidence="4" id="KW-1185">Reference proteome</keyword>
<dbReference type="Pfam" id="PF14838">
    <property type="entry name" value="INTS5_C"/>
    <property type="match status" value="1"/>
</dbReference>
<organism evidence="3 4">
    <name type="scientific">Planoprotostelium fungivorum</name>
    <dbReference type="NCBI Taxonomy" id="1890364"/>
    <lineage>
        <taxon>Eukaryota</taxon>
        <taxon>Amoebozoa</taxon>
        <taxon>Evosea</taxon>
        <taxon>Variosea</taxon>
        <taxon>Cavosteliida</taxon>
        <taxon>Cavosteliaceae</taxon>
        <taxon>Planoprotostelium</taxon>
    </lineage>
</organism>
<accession>A0A2P6NF83</accession>
<gene>
    <name evidence="3" type="ORF">PROFUN_04931</name>
</gene>
<evidence type="ECO:0000313" key="4">
    <source>
        <dbReference type="Proteomes" id="UP000241769"/>
    </source>
</evidence>
<dbReference type="PANTHER" id="PTHR31697">
    <property type="entry name" value="INTEGRATOR COMPLEX SUBUNIT 5"/>
    <property type="match status" value="1"/>
</dbReference>
<dbReference type="PANTHER" id="PTHR31697:SF2">
    <property type="entry name" value="INTEGRATOR COMPLEX SUBUNIT 5"/>
    <property type="match status" value="1"/>
</dbReference>
<evidence type="ECO:0000313" key="3">
    <source>
        <dbReference type="EMBL" id="PRP82626.1"/>
    </source>
</evidence>
<comment type="caution">
    <text evidence="3">The sequence shown here is derived from an EMBL/GenBank/DDBJ whole genome shotgun (WGS) entry which is preliminary data.</text>
</comment>
<feature type="region of interest" description="Disordered" evidence="1">
    <location>
        <begin position="647"/>
        <end position="672"/>
    </location>
</feature>
<sequence>MSGEERKPGGLNLMALNQVLSLLQTAPTTRFTVFHLLRSMVQHVLNSPPINPANDKSKDASKNRHAEADPILTLVVFLETNILNGPYGRDWSHDITEWSLSVIVDYESRNQRNNPSNEKRRNRDMSLDESIESRMTNKGLVLLIRLFLLSVDKLVDREPLSVMKGLVQRIHLRDQVMETDWLIGLISNRHPRPLLTILLHDLMHRIRENQTDIRASLAENQTLRVDKMGIIGDLQILENISTKSPEVAAEAILSHVREQKRVLDVFALFVLSSKIFKIVGPQVMNAIEENTDEVIRFISDKGEEEEIYFWVEKLIYLRMGDLYRKFPTQLRNVVRKISSSATEISLGKKISERIQDIIQICSGVFREIYPSPDDKLSRNSHTLNLLSDDLPSQILHENVEDLVYIEGIALLTDERTAAEHFYRVMRETEDADLLDHLFVTFYNRYASRFSRNLLEKVLNESRGDFSEVKRLLDCGRRNVHLQRDMSQFWSQLFHLYALHPSDDLYEFLSSHDISQDILPQAGSLIDAALDLFIDAVAQQKATVEKAKVLVIKISTSFPDTFSVVLDTLLDYCYSREAGGVLKPANAHFQNAANQPLGVWSRPFPKGDFVRSTTSQKMEEGDILYTSLLDSCRTKFGGKKTEFPLRIVTSPPTKRPRTEERRAELAASTTREAQGRHHITNLIERLSSWRSSRSITGVRTASPTSIITSHLLLRVKSLTETDPLPEQYNEHLPRKAGFGRDLYIEKSFQQNPILYDFLEMLAGRDLMGFSKTVEVVRSLLSTFIAGLHAERPLHDTQQDETAHSATRLLHMLDMGEWLPAPLNRVVDVLPLLPHKAKSEVLLVVFNWLKDFPPFSSSFEMRDNVYRRSLPPDVPIDRYVSAVKDVLRNNMTKVAPYYSLFQTI</sequence>
<dbReference type="InterPro" id="IPR029444">
    <property type="entry name" value="INTS5_C"/>
</dbReference>
<dbReference type="OrthoDB" id="69088at2759"/>
<dbReference type="GO" id="GO:0032039">
    <property type="term" value="C:integrator complex"/>
    <property type="evidence" value="ECO:0007669"/>
    <property type="project" value="InterPro"/>
</dbReference>
<name>A0A2P6NF83_9EUKA</name>
<dbReference type="InParanoid" id="A0A2P6NF83"/>
<dbReference type="Proteomes" id="UP000241769">
    <property type="component" value="Unassembled WGS sequence"/>
</dbReference>
<reference evidence="3 4" key="1">
    <citation type="journal article" date="2018" name="Genome Biol. Evol.">
        <title>Multiple Roots of Fruiting Body Formation in Amoebozoa.</title>
        <authorList>
            <person name="Hillmann F."/>
            <person name="Forbes G."/>
            <person name="Novohradska S."/>
            <person name="Ferling I."/>
            <person name="Riege K."/>
            <person name="Groth M."/>
            <person name="Westermann M."/>
            <person name="Marz M."/>
            <person name="Spaller T."/>
            <person name="Winckler T."/>
            <person name="Schaap P."/>
            <person name="Glockner G."/>
        </authorList>
    </citation>
    <scope>NUCLEOTIDE SEQUENCE [LARGE SCALE GENOMIC DNA]</scope>
    <source>
        <strain evidence="3 4">Jena</strain>
    </source>
</reference>
<dbReference type="EMBL" id="MDYQ01000100">
    <property type="protein sequence ID" value="PRP82626.1"/>
    <property type="molecule type" value="Genomic_DNA"/>
</dbReference>